<feature type="coiled-coil region" evidence="7">
    <location>
        <begin position="343"/>
        <end position="377"/>
    </location>
</feature>
<comment type="similarity">
    <text evidence="2">Belongs to the bZIP family. ATF subfamily.</text>
</comment>
<evidence type="ECO:0000313" key="11">
    <source>
        <dbReference type="Proteomes" id="UP001154114"/>
    </source>
</evidence>
<evidence type="ECO:0000256" key="8">
    <source>
        <dbReference type="SAM" id="MobiDB-lite"/>
    </source>
</evidence>
<gene>
    <name evidence="10" type="ORF">CINC_LOCUS9615</name>
</gene>
<dbReference type="Pfam" id="PF00170">
    <property type="entry name" value="bZIP_1"/>
    <property type="match status" value="1"/>
</dbReference>
<keyword evidence="11" id="KW-1185">Reference proteome</keyword>
<dbReference type="PROSITE" id="PS50217">
    <property type="entry name" value="BZIP"/>
    <property type="match status" value="1"/>
</dbReference>
<dbReference type="SMART" id="SM00338">
    <property type="entry name" value="BRLZ"/>
    <property type="match status" value="1"/>
</dbReference>
<evidence type="ECO:0000256" key="7">
    <source>
        <dbReference type="SAM" id="Coils"/>
    </source>
</evidence>
<evidence type="ECO:0000259" key="9">
    <source>
        <dbReference type="PROSITE" id="PS50217"/>
    </source>
</evidence>
<feature type="region of interest" description="Disordered" evidence="8">
    <location>
        <begin position="682"/>
        <end position="701"/>
    </location>
</feature>
<sequence>MDADILIENKDYLYGEDFIDQLLSNDYKWSSLLDATDASPSEILADAAPTLVPPTSPILSVKSIKSSASSSNSDSGSEDDSKNGSSTGTSVRQSSQSPFDWTSSFKEEPTNNLNLEDIELFLQKTAPVPVSPPLHKAHTNGVSPERNGPVMAIENGVIKGIKMETEDCDSEISKPFITIEKTNGYQQNSYFKVVNENSNNALNDKIVVNGQIQLIVEQKKVPSILKRNINVVTKPASVVIPAESKGGKIAISPLPQANLNGAKEVQVKVTSPVNSVVNNPTPVAPSQCAAQIVQNHVIPQSAIKNESPKSPPTMDFSHFSEAEIRAIKKQQRMKNRESACQSRQKKKEYVSALEQQLFEAQQEIARLRLENKLLKDKLDVGGKKRKIPRLDASLLIPKKNIAVIFAMVFMVSLNWNVLGWNAKPFVGPSTDHRNTRHLLWADENAVDIANDDINNSTYVTDCQNVTLKASDFLDINQTESIRIAGELNRWIGGSKTLNWTYDVPRKKRQAYLTEDKINGGLLETYRLLNKLNLDSNLVDFPSVRSQAKSVKDKSRLRRLRRNKDIDFPDSAVIDYETLYRKPIRKTVNEFNMDDMGEWNALLQALHRRDDTFYVLGFGKGEHLLLPAVSHNVTRPPKMALILPAKTSNDSLMNGHVTLMQIDCSVVNTTLVKLKSDALPESLRKHTTNGATPTENENKQENATRYYNIKNKNNVDTNNMLKNSSNISNYLKKQNVPSKEDLGKEDLFAHYLFSKQEKLKQNQVKRPHGKSNSTRTEKLIPKDSISVRN</sequence>
<evidence type="ECO:0000256" key="2">
    <source>
        <dbReference type="ARBA" id="ARBA00009050"/>
    </source>
</evidence>
<dbReference type="OrthoDB" id="644067at2759"/>
<feature type="region of interest" description="Disordered" evidence="8">
    <location>
        <begin position="758"/>
        <end position="788"/>
    </location>
</feature>
<reference evidence="10" key="1">
    <citation type="submission" date="2021-12" db="EMBL/GenBank/DDBJ databases">
        <authorList>
            <person name="King R."/>
        </authorList>
    </citation>
    <scope>NUCLEOTIDE SEQUENCE</scope>
</reference>
<dbReference type="GO" id="GO:0016020">
    <property type="term" value="C:membrane"/>
    <property type="evidence" value="ECO:0007669"/>
    <property type="project" value="UniProtKB-SubCell"/>
</dbReference>
<dbReference type="InterPro" id="IPR004827">
    <property type="entry name" value="bZIP"/>
</dbReference>
<dbReference type="PANTHER" id="PTHR46164">
    <property type="entry name" value="ATF6, ISOFORM C"/>
    <property type="match status" value="1"/>
</dbReference>
<evidence type="ECO:0000313" key="10">
    <source>
        <dbReference type="EMBL" id="CAH0600730.1"/>
    </source>
</evidence>
<dbReference type="GO" id="GO:0030968">
    <property type="term" value="P:endoplasmic reticulum unfolded protein response"/>
    <property type="evidence" value="ECO:0007669"/>
    <property type="project" value="TreeGrafter"/>
</dbReference>
<evidence type="ECO:0000256" key="1">
    <source>
        <dbReference type="ARBA" id="ARBA00004167"/>
    </source>
</evidence>
<feature type="compositionally biased region" description="Low complexity" evidence="8">
    <location>
        <begin position="62"/>
        <end position="75"/>
    </location>
</feature>
<keyword evidence="5" id="KW-0804">Transcription</keyword>
<evidence type="ECO:0000256" key="5">
    <source>
        <dbReference type="ARBA" id="ARBA00023163"/>
    </source>
</evidence>
<comment type="subcellular location">
    <subcellularLocation>
        <location evidence="1">Membrane</location>
        <topology evidence="1">Single-pass membrane protein</topology>
    </subcellularLocation>
</comment>
<feature type="compositionally biased region" description="Polar residues" evidence="8">
    <location>
        <begin position="87"/>
        <end position="108"/>
    </location>
</feature>
<organism evidence="10 11">
    <name type="scientific">Chrysodeixis includens</name>
    <name type="common">Soybean looper</name>
    <name type="synonym">Pseudoplusia includens</name>
    <dbReference type="NCBI Taxonomy" id="689277"/>
    <lineage>
        <taxon>Eukaryota</taxon>
        <taxon>Metazoa</taxon>
        <taxon>Ecdysozoa</taxon>
        <taxon>Arthropoda</taxon>
        <taxon>Hexapoda</taxon>
        <taxon>Insecta</taxon>
        <taxon>Pterygota</taxon>
        <taxon>Neoptera</taxon>
        <taxon>Endopterygota</taxon>
        <taxon>Lepidoptera</taxon>
        <taxon>Glossata</taxon>
        <taxon>Ditrysia</taxon>
        <taxon>Noctuoidea</taxon>
        <taxon>Noctuidae</taxon>
        <taxon>Plusiinae</taxon>
        <taxon>Chrysodeixis</taxon>
    </lineage>
</organism>
<dbReference type="GO" id="GO:0005634">
    <property type="term" value="C:nucleus"/>
    <property type="evidence" value="ECO:0007669"/>
    <property type="project" value="TreeGrafter"/>
</dbReference>
<name>A0A9P0FVL0_CHRIL</name>
<keyword evidence="7" id="KW-0175">Coiled coil</keyword>
<accession>A0A9P0FVL0</accession>
<dbReference type="PROSITE" id="PS00036">
    <property type="entry name" value="BZIP_BASIC"/>
    <property type="match status" value="1"/>
</dbReference>
<dbReference type="GO" id="GO:0000981">
    <property type="term" value="F:DNA-binding transcription factor activity, RNA polymerase II-specific"/>
    <property type="evidence" value="ECO:0007669"/>
    <property type="project" value="TreeGrafter"/>
</dbReference>
<proteinExistence type="inferred from homology"/>
<protein>
    <recommendedName>
        <fullName evidence="9">BZIP domain-containing protein</fullName>
    </recommendedName>
</protein>
<dbReference type="SUPFAM" id="SSF57959">
    <property type="entry name" value="Leucine zipper domain"/>
    <property type="match status" value="1"/>
</dbReference>
<feature type="region of interest" description="Disordered" evidence="8">
    <location>
        <begin position="62"/>
        <end position="108"/>
    </location>
</feature>
<feature type="domain" description="BZIP" evidence="9">
    <location>
        <begin position="328"/>
        <end position="379"/>
    </location>
</feature>
<dbReference type="GO" id="GO:0000978">
    <property type="term" value="F:RNA polymerase II cis-regulatory region sequence-specific DNA binding"/>
    <property type="evidence" value="ECO:0007669"/>
    <property type="project" value="TreeGrafter"/>
</dbReference>
<keyword evidence="3" id="KW-0805">Transcription regulation</keyword>
<dbReference type="Gene3D" id="1.20.5.170">
    <property type="match status" value="1"/>
</dbReference>
<dbReference type="PANTHER" id="PTHR46164:SF3">
    <property type="entry name" value="ATF6, ISOFORM C"/>
    <property type="match status" value="1"/>
</dbReference>
<keyword evidence="4" id="KW-0238">DNA-binding</keyword>
<keyword evidence="6" id="KW-0539">Nucleus</keyword>
<dbReference type="EMBL" id="LR824006">
    <property type="protein sequence ID" value="CAH0600730.1"/>
    <property type="molecule type" value="Genomic_DNA"/>
</dbReference>
<dbReference type="InterPro" id="IPR051882">
    <property type="entry name" value="ATF_bZIP_TF"/>
</dbReference>
<dbReference type="InterPro" id="IPR046347">
    <property type="entry name" value="bZIP_sf"/>
</dbReference>
<dbReference type="AlphaFoldDB" id="A0A9P0FVL0"/>
<evidence type="ECO:0000256" key="4">
    <source>
        <dbReference type="ARBA" id="ARBA00023125"/>
    </source>
</evidence>
<dbReference type="Proteomes" id="UP001154114">
    <property type="component" value="Chromosome 3"/>
</dbReference>
<evidence type="ECO:0000256" key="6">
    <source>
        <dbReference type="ARBA" id="ARBA00023242"/>
    </source>
</evidence>
<evidence type="ECO:0000256" key="3">
    <source>
        <dbReference type="ARBA" id="ARBA00023015"/>
    </source>
</evidence>